<dbReference type="KEGG" id="hty:BN2458_PEG0980"/>
<protein>
    <submittedName>
        <fullName evidence="1">Uncharacterized protein</fullName>
    </submittedName>
</protein>
<name>A0A099UHQ1_9HELI</name>
<dbReference type="EMBL" id="JRPF02000013">
    <property type="protein sequence ID" value="TLD77944.1"/>
    <property type="molecule type" value="Genomic_DNA"/>
</dbReference>
<dbReference type="RefSeq" id="WP_034342137.1">
    <property type="nucleotide sequence ID" value="NZ_CAOMNX010000013.1"/>
</dbReference>
<dbReference type="EMBL" id="LN907858">
    <property type="protein sequence ID" value="CUU39865.1"/>
    <property type="molecule type" value="Genomic_DNA"/>
</dbReference>
<sequence length="77" mass="8644">MCNGGHRKNLSLSIPFKPIDYSINSCIIFSHTNTPPNDISYIYFVDSDDMLTNDCIATCVQEIGDKKMLIHGYAKTL</sequence>
<evidence type="ECO:0000313" key="1">
    <source>
        <dbReference type="EMBL" id="CUU39865.1"/>
    </source>
</evidence>
<dbReference type="Proteomes" id="UP000029925">
    <property type="component" value="Unassembled WGS sequence"/>
</dbReference>
<dbReference type="GeneID" id="78151209"/>
<gene>
    <name evidence="1" type="ORF">BN2458_PEG0980</name>
    <name evidence="2" type="ORF">LS75_008690</name>
</gene>
<dbReference type="OrthoDB" id="5323862at2"/>
<reference evidence="4" key="2">
    <citation type="submission" date="2015-11" db="EMBL/GenBank/DDBJ databases">
        <authorList>
            <person name="Anvar S.Y."/>
        </authorList>
    </citation>
    <scope>NUCLEOTIDE SEQUENCE [LARGE SCALE GENOMIC DNA]</scope>
</reference>
<organism evidence="1 4">
    <name type="scientific">Helicobacter typhlonius</name>
    <dbReference type="NCBI Taxonomy" id="76936"/>
    <lineage>
        <taxon>Bacteria</taxon>
        <taxon>Pseudomonadati</taxon>
        <taxon>Campylobacterota</taxon>
        <taxon>Epsilonproteobacteria</taxon>
        <taxon>Campylobacterales</taxon>
        <taxon>Helicobacteraceae</taxon>
        <taxon>Helicobacter</taxon>
    </lineage>
</organism>
<keyword evidence="3" id="KW-1185">Reference proteome</keyword>
<evidence type="ECO:0000313" key="4">
    <source>
        <dbReference type="Proteomes" id="UP000064525"/>
    </source>
</evidence>
<reference evidence="1" key="3">
    <citation type="submission" date="2015-11" db="EMBL/GenBank/DDBJ databases">
        <authorList>
            <person name="Zhang Y."/>
            <person name="Guo Z."/>
        </authorList>
    </citation>
    <scope>NUCLEOTIDE SEQUENCE</scope>
    <source>
        <strain evidence="1">1</strain>
    </source>
</reference>
<accession>A0A099UHQ1</accession>
<proteinExistence type="predicted"/>
<evidence type="ECO:0000313" key="2">
    <source>
        <dbReference type="EMBL" id="TLD77944.1"/>
    </source>
</evidence>
<dbReference type="AlphaFoldDB" id="A0A099UHQ1"/>
<dbReference type="STRING" id="76936.BN2458_PEG0980"/>
<reference evidence="2 3" key="1">
    <citation type="journal article" date="2014" name="Genome Announc.">
        <title>Draft genome sequences of eight enterohepatic helicobacter species isolated from both laboratory and wild rodents.</title>
        <authorList>
            <person name="Sheh A."/>
            <person name="Shen Z."/>
            <person name="Fox J.G."/>
        </authorList>
    </citation>
    <scope>NUCLEOTIDE SEQUENCE [LARGE SCALE GENOMIC DNA]</scope>
    <source>
        <strain evidence="2 3">MIT 98-6810</strain>
    </source>
</reference>
<evidence type="ECO:0000313" key="3">
    <source>
        <dbReference type="Proteomes" id="UP000029925"/>
    </source>
</evidence>
<dbReference type="Proteomes" id="UP000064525">
    <property type="component" value="Chromosome I"/>
</dbReference>